<dbReference type="InterPro" id="IPR036830">
    <property type="entry name" value="PP_kinase_middle_dom_sf"/>
</dbReference>
<feature type="domain" description="Polyphosphate kinase C-terminal" evidence="10">
    <location>
        <begin position="500"/>
        <end position="670"/>
    </location>
</feature>
<dbReference type="SUPFAM" id="SSF140356">
    <property type="entry name" value="PPK N-terminal domain-like"/>
    <property type="match status" value="1"/>
</dbReference>
<dbReference type="NCBIfam" id="NF003917">
    <property type="entry name" value="PRK05443.1-1"/>
    <property type="match status" value="1"/>
</dbReference>
<evidence type="ECO:0000256" key="2">
    <source>
        <dbReference type="ARBA" id="ARBA00022679"/>
    </source>
</evidence>
<dbReference type="PANTHER" id="PTHR30218">
    <property type="entry name" value="POLYPHOSPHATE KINASE"/>
    <property type="match status" value="1"/>
</dbReference>
<protein>
    <recommendedName>
        <fullName evidence="6 7">Polyphosphate kinase</fullName>
        <ecNumber evidence="6 7">2.7.4.1</ecNumber>
    </recommendedName>
    <alternativeName>
        <fullName evidence="6">ATP-polyphosphate phosphotransferase</fullName>
    </alternativeName>
    <alternativeName>
        <fullName evidence="6">Polyphosphoric acid kinase</fullName>
    </alternativeName>
</protein>
<dbReference type="InterPro" id="IPR025198">
    <property type="entry name" value="PPK_N_dom"/>
</dbReference>
<evidence type="ECO:0000313" key="13">
    <source>
        <dbReference type="Proteomes" id="UP000193431"/>
    </source>
</evidence>
<evidence type="ECO:0000259" key="8">
    <source>
        <dbReference type="Pfam" id="PF02503"/>
    </source>
</evidence>
<keyword evidence="2 6" id="KW-0808">Transferase</keyword>
<evidence type="ECO:0000259" key="9">
    <source>
        <dbReference type="Pfam" id="PF13089"/>
    </source>
</evidence>
<dbReference type="OrthoDB" id="9761456at2"/>
<dbReference type="CDD" id="cd09167">
    <property type="entry name" value="PLDc_EcPPK1_C2_like"/>
    <property type="match status" value="1"/>
</dbReference>
<evidence type="ECO:0000256" key="3">
    <source>
        <dbReference type="ARBA" id="ARBA00022741"/>
    </source>
</evidence>
<gene>
    <name evidence="6" type="primary">ppk</name>
    <name evidence="12" type="ORF">BST97_03085</name>
</gene>
<evidence type="ECO:0000256" key="7">
    <source>
        <dbReference type="RuleBase" id="RU003800"/>
    </source>
</evidence>
<dbReference type="SUPFAM" id="SSF56024">
    <property type="entry name" value="Phospholipase D/nuclease"/>
    <property type="match status" value="2"/>
</dbReference>
<dbReference type="InterPro" id="IPR025200">
    <property type="entry name" value="PPK_C_dom2"/>
</dbReference>
<dbReference type="InterPro" id="IPR041108">
    <property type="entry name" value="PP_kinase_C_1"/>
</dbReference>
<sequence>MENRYYNRELSWLKFNARVLQEASDKTVPLIERLRFLGIFSNNLDEFFKVRYATIQRIQRAGKNATKSLGGISAEDLLVEINKEVIEVQALSFRILEELEGELKNENIILVDETEVSKEHEVYIRTYFNEKISPALGTIIIKDSLPFPQLRDGYGYLAVRMKLKDGGLQHAFIEKPKHLERFVVLPQLEGDDRQYIILLDDLIRHRMHYIFSIFDYQEIEAHMIKVTLDAELDMDIDLKNSLLEKIRRSVYDRKDGDPVRFVYDKEINDETLQLILDKLNVEDTDSKIPGGRYHNRRDYLKFPSLGRKDLLYEEQPPLPINGVPALGSLLDRIEKGDILQYTPYHTFINTVKFLREAALDPDVQTIKITIYRLAEISQIAGSLINAAKNGKQVTVSIELQARFDEQANINYAELMQEEGIEMIFGVPGLKVHCKACCITRVRNGKTTRYGFISTGNFNESTARIYTDYTLFTTNKKILKEVEKVFDFFKVNYKIYKYKHLLVSPHSLRAGIEKLVNREIAFAKAGKKAHIRIKLNSFSDFKMVDLFYKASQAGVKIELIVRGICCLIPGVKGMSENIKVISIVDRYLEHPRVYYFHNDGDSDVFISSADLMGRNLDMRVEIACPIYDDKIKQEIIETMDICWRDNVKARIIDQEQTNAYVQNAQEPVRSQYATYEYYQQKNRLNEV</sequence>
<keyword evidence="5 6" id="KW-0067">ATP-binding</keyword>
<reference evidence="12 13" key="1">
    <citation type="submission" date="2016-11" db="EMBL/GenBank/DDBJ databases">
        <title>Trade-off between light-utilization and light-protection in marine flavobacteria.</title>
        <authorList>
            <person name="Kumagai Y."/>
        </authorList>
    </citation>
    <scope>NUCLEOTIDE SEQUENCE [LARGE SCALE GENOMIC DNA]</scope>
    <source>
        <strain evidence="12 13">JCM 13191</strain>
    </source>
</reference>
<name>A0A1W6MHS5_9FLAO</name>
<dbReference type="Proteomes" id="UP000193431">
    <property type="component" value="Chromosome"/>
</dbReference>
<accession>A0A1W6MHS5</accession>
<dbReference type="SUPFAM" id="SSF143724">
    <property type="entry name" value="PHP14-like"/>
    <property type="match status" value="1"/>
</dbReference>
<feature type="active site" description="Phosphohistidine intermediate" evidence="6">
    <location>
        <position position="432"/>
    </location>
</feature>
<feature type="domain" description="Polyphosphate kinase middle" evidence="8">
    <location>
        <begin position="120"/>
        <end position="302"/>
    </location>
</feature>
<feature type="binding site" evidence="6">
    <location>
        <position position="589"/>
    </location>
    <ligand>
        <name>ATP</name>
        <dbReference type="ChEBI" id="CHEBI:30616"/>
    </ligand>
</feature>
<dbReference type="Gene3D" id="1.20.58.310">
    <property type="entry name" value="Polyphosphate kinase N-terminal domain"/>
    <property type="match status" value="1"/>
</dbReference>
<dbReference type="Pfam" id="PF02503">
    <property type="entry name" value="PP_kinase"/>
    <property type="match status" value="1"/>
</dbReference>
<feature type="binding site" evidence="6">
    <location>
        <position position="372"/>
    </location>
    <ligand>
        <name>Mg(2+)</name>
        <dbReference type="ChEBI" id="CHEBI:18420"/>
    </ligand>
</feature>
<dbReference type="GO" id="GO:0008976">
    <property type="term" value="F:polyphosphate kinase activity"/>
    <property type="evidence" value="ECO:0007669"/>
    <property type="project" value="UniProtKB-UniRule"/>
</dbReference>
<dbReference type="PIRSF" id="PIRSF015589">
    <property type="entry name" value="PP_kinase"/>
    <property type="match status" value="1"/>
</dbReference>
<dbReference type="STRING" id="331648.BST97_03085"/>
<dbReference type="EMBL" id="CP019344">
    <property type="protein sequence ID" value="ARN77066.1"/>
    <property type="molecule type" value="Genomic_DNA"/>
</dbReference>
<comment type="PTM">
    <text evidence="6 7">An intermediate of this reaction is the autophosphorylated ppk in which a phosphate is covalently linked to a histidine residue through a N-P bond.</text>
</comment>
<dbReference type="HAMAP" id="MF_00347">
    <property type="entry name" value="Polyphosphate_kinase"/>
    <property type="match status" value="1"/>
</dbReference>
<dbReference type="Gene3D" id="3.30.1840.10">
    <property type="entry name" value="Polyphosphate kinase middle domain"/>
    <property type="match status" value="1"/>
</dbReference>
<feature type="binding site" evidence="6">
    <location>
        <position position="465"/>
    </location>
    <ligand>
        <name>ATP</name>
        <dbReference type="ChEBI" id="CHEBI:30616"/>
    </ligand>
</feature>
<dbReference type="Pfam" id="PF13089">
    <property type="entry name" value="PP_kinase_N"/>
    <property type="match status" value="1"/>
</dbReference>
<keyword evidence="6" id="KW-0460">Magnesium</keyword>
<keyword evidence="4 6" id="KW-0418">Kinase</keyword>
<keyword evidence="1 6" id="KW-0597">Phosphoprotein</keyword>
<dbReference type="Pfam" id="PF13090">
    <property type="entry name" value="PP_kinase_C"/>
    <property type="match status" value="1"/>
</dbReference>
<evidence type="ECO:0000256" key="6">
    <source>
        <dbReference type="HAMAP-Rule" id="MF_00347"/>
    </source>
</evidence>
<keyword evidence="13" id="KW-1185">Reference proteome</keyword>
<evidence type="ECO:0000256" key="1">
    <source>
        <dbReference type="ARBA" id="ARBA00022553"/>
    </source>
</evidence>
<feature type="binding site" evidence="6">
    <location>
        <position position="561"/>
    </location>
    <ligand>
        <name>ATP</name>
        <dbReference type="ChEBI" id="CHEBI:30616"/>
    </ligand>
</feature>
<evidence type="ECO:0000256" key="4">
    <source>
        <dbReference type="ARBA" id="ARBA00022777"/>
    </source>
</evidence>
<dbReference type="AlphaFoldDB" id="A0A1W6MHS5"/>
<dbReference type="RefSeq" id="WP_085765865.1">
    <property type="nucleotide sequence ID" value="NZ_CP019344.1"/>
</dbReference>
<keyword evidence="6" id="KW-0479">Metal-binding</keyword>
<keyword evidence="3 6" id="KW-0547">Nucleotide-binding</keyword>
<feature type="binding site" evidence="6">
    <location>
        <position position="402"/>
    </location>
    <ligand>
        <name>Mg(2+)</name>
        <dbReference type="ChEBI" id="CHEBI:18420"/>
    </ligand>
</feature>
<comment type="similarity">
    <text evidence="6 7">Belongs to the polyphosphate kinase 1 (PPK1) family.</text>
</comment>
<comment type="function">
    <text evidence="6 7">Catalyzes the reversible transfer of the terminal phosphate of ATP to form a long-chain polyphosphate (polyP).</text>
</comment>
<dbReference type="Gene3D" id="3.30.870.10">
    <property type="entry name" value="Endonuclease Chain A"/>
    <property type="match status" value="2"/>
</dbReference>
<comment type="catalytic activity">
    <reaction evidence="6 7">
        <text>[phosphate](n) + ATP = [phosphate](n+1) + ADP</text>
        <dbReference type="Rhea" id="RHEA:19573"/>
        <dbReference type="Rhea" id="RHEA-COMP:9859"/>
        <dbReference type="Rhea" id="RHEA-COMP:14280"/>
        <dbReference type="ChEBI" id="CHEBI:16838"/>
        <dbReference type="ChEBI" id="CHEBI:30616"/>
        <dbReference type="ChEBI" id="CHEBI:456216"/>
        <dbReference type="EC" id="2.7.4.1"/>
    </reaction>
</comment>
<feature type="domain" description="Polyphosphate kinase N-terminal" evidence="9">
    <location>
        <begin position="5"/>
        <end position="110"/>
    </location>
</feature>
<evidence type="ECO:0000313" key="12">
    <source>
        <dbReference type="EMBL" id="ARN77066.1"/>
    </source>
</evidence>
<dbReference type="GO" id="GO:0009358">
    <property type="term" value="C:polyphosphate kinase complex"/>
    <property type="evidence" value="ECO:0007669"/>
    <property type="project" value="InterPro"/>
</dbReference>
<dbReference type="EC" id="2.7.4.1" evidence="6 7"/>
<dbReference type="GO" id="GO:0005524">
    <property type="term" value="F:ATP binding"/>
    <property type="evidence" value="ECO:0007669"/>
    <property type="project" value="UniProtKB-KW"/>
</dbReference>
<dbReference type="NCBIfam" id="TIGR03705">
    <property type="entry name" value="poly_P_kin"/>
    <property type="match status" value="1"/>
</dbReference>
<dbReference type="PANTHER" id="PTHR30218:SF0">
    <property type="entry name" value="POLYPHOSPHATE KINASE"/>
    <property type="match status" value="1"/>
</dbReference>
<dbReference type="GO" id="GO:0006799">
    <property type="term" value="P:polyphosphate biosynthetic process"/>
    <property type="evidence" value="ECO:0007669"/>
    <property type="project" value="UniProtKB-UniRule"/>
</dbReference>
<proteinExistence type="inferred from homology"/>
<evidence type="ECO:0000259" key="10">
    <source>
        <dbReference type="Pfam" id="PF13090"/>
    </source>
</evidence>
<dbReference type="InterPro" id="IPR036832">
    <property type="entry name" value="PPK_N_dom_sf"/>
</dbReference>
<evidence type="ECO:0000259" key="11">
    <source>
        <dbReference type="Pfam" id="PF17941"/>
    </source>
</evidence>
<feature type="binding site" evidence="6">
    <location>
        <position position="43"/>
    </location>
    <ligand>
        <name>ATP</name>
        <dbReference type="ChEBI" id="CHEBI:30616"/>
    </ligand>
</feature>
<dbReference type="InterPro" id="IPR003414">
    <property type="entry name" value="PP_kinase"/>
</dbReference>
<dbReference type="Pfam" id="PF17941">
    <property type="entry name" value="PP_kinase_C_1"/>
    <property type="match status" value="1"/>
</dbReference>
<dbReference type="InterPro" id="IPR024953">
    <property type="entry name" value="PP_kinase_middle"/>
</dbReference>
<dbReference type="CDD" id="cd09164">
    <property type="entry name" value="PLDc_EcPPK1_C1_like"/>
    <property type="match status" value="1"/>
</dbReference>
<dbReference type="GO" id="GO:0046872">
    <property type="term" value="F:metal ion binding"/>
    <property type="evidence" value="ECO:0007669"/>
    <property type="project" value="UniProtKB-KW"/>
</dbReference>
<organism evidence="12 13">
    <name type="scientific">Nonlabens spongiae</name>
    <dbReference type="NCBI Taxonomy" id="331648"/>
    <lineage>
        <taxon>Bacteria</taxon>
        <taxon>Pseudomonadati</taxon>
        <taxon>Bacteroidota</taxon>
        <taxon>Flavobacteriia</taxon>
        <taxon>Flavobacteriales</taxon>
        <taxon>Flavobacteriaceae</taxon>
        <taxon>Nonlabens</taxon>
    </lineage>
</organism>
<comment type="cofactor">
    <cofactor evidence="6">
        <name>Mg(2+)</name>
        <dbReference type="ChEBI" id="CHEBI:18420"/>
    </cofactor>
</comment>
<evidence type="ECO:0000256" key="5">
    <source>
        <dbReference type="ARBA" id="ARBA00022840"/>
    </source>
</evidence>
<feature type="domain" description="Polyphosphate kinase C-terminal" evidence="11">
    <location>
        <begin position="329"/>
        <end position="492"/>
    </location>
</feature>